<evidence type="ECO:0000313" key="3">
    <source>
        <dbReference type="Proteomes" id="UP000243498"/>
    </source>
</evidence>
<proteinExistence type="predicted"/>
<accession>A0A5C6G6C3</accession>
<dbReference type="EMBL" id="AZHC01000026">
    <property type="protein sequence ID" value="OAA38374.1"/>
    <property type="molecule type" value="Genomic_DNA"/>
</dbReference>
<dbReference type="Proteomes" id="UP000243498">
    <property type="component" value="Unassembled WGS sequence"/>
</dbReference>
<sequence length="179" mass="19568">MASRVATPKKYRFGDLQPSMAHVENVLKTTSQTKEYSTSKASPMSYKTFTLEHDSQAQGSLAMAELGRNGRSIMSVASGQEQARVGERLASTKFQLGKGPAGKREIVSARYISVSNTDESPRAVEASLSSSRSDYRSALFGVGEGEWRCVDDTSTIRKFAGIKDPWCSDYPKVRASQLV</sequence>
<dbReference type="AlphaFoldDB" id="A0A166ZYL5"/>
<reference evidence="4" key="2">
    <citation type="submission" date="2018-12" db="EMBL/GenBank/DDBJ databases">
        <title>The complete genome of Metarhizium rileyi, a key fungal pathogen of Lepidoptera.</title>
        <authorList>
            <person name="Binneck E."/>
            <person name="Lastra C.C.L."/>
            <person name="Sosa-Gomez D.R."/>
        </authorList>
    </citation>
    <scope>NUCLEOTIDE SEQUENCE [LARGE SCALE GENOMIC DNA]</scope>
    <source>
        <strain evidence="4">Cep018-CH2</strain>
    </source>
</reference>
<protein>
    <submittedName>
        <fullName evidence="1">Uncharacterized protein</fullName>
    </submittedName>
</protein>
<organism evidence="1 3">
    <name type="scientific">Metarhizium rileyi (strain RCEF 4871)</name>
    <name type="common">Nomuraea rileyi</name>
    <dbReference type="NCBI Taxonomy" id="1649241"/>
    <lineage>
        <taxon>Eukaryota</taxon>
        <taxon>Fungi</taxon>
        <taxon>Dikarya</taxon>
        <taxon>Ascomycota</taxon>
        <taxon>Pezizomycotina</taxon>
        <taxon>Sordariomycetes</taxon>
        <taxon>Hypocreomycetidae</taxon>
        <taxon>Hypocreales</taxon>
        <taxon>Clavicipitaceae</taxon>
        <taxon>Metarhizium</taxon>
    </lineage>
</organism>
<comment type="caution">
    <text evidence="1">The sequence shown here is derived from an EMBL/GenBank/DDBJ whole genome shotgun (WGS) entry which is preliminary data.</text>
</comment>
<reference evidence="1 3" key="1">
    <citation type="journal article" date="2016" name="Genome Biol. Evol.">
        <title>Divergent and convergent evolution of fungal pathogenicity.</title>
        <authorList>
            <person name="Shang Y."/>
            <person name="Xiao G."/>
            <person name="Zheng P."/>
            <person name="Cen K."/>
            <person name="Zhan S."/>
            <person name="Wang C."/>
        </authorList>
    </citation>
    <scope>NUCLEOTIDE SEQUENCE [LARGE SCALE GENOMIC DNA]</scope>
    <source>
        <strain evidence="1 3">RCEF 4871</strain>
    </source>
</reference>
<evidence type="ECO:0000313" key="2">
    <source>
        <dbReference type="EMBL" id="TWU73332.1"/>
    </source>
</evidence>
<name>A0A166ZYL5_METRR</name>
<dbReference type="Proteomes" id="UP000317257">
    <property type="component" value="Unassembled WGS sequence"/>
</dbReference>
<dbReference type="EMBL" id="SBHS01000019">
    <property type="protein sequence ID" value="TWU73332.1"/>
    <property type="molecule type" value="Genomic_DNA"/>
</dbReference>
<evidence type="ECO:0000313" key="4">
    <source>
        <dbReference type="Proteomes" id="UP000317257"/>
    </source>
</evidence>
<reference evidence="2" key="3">
    <citation type="journal article" date="2019" name="Microbiol. Resour. Announc.">
        <title>Genome Sequence of Metarhizium rileyi, a Microbial Control Agent for Lepidoptera.</title>
        <authorList>
            <person name="Binneck E."/>
            <person name="Lastra C.C.L."/>
            <person name="Sosa-Gomez D.R."/>
        </authorList>
    </citation>
    <scope>NUCLEOTIDE SEQUENCE</scope>
    <source>
        <strain evidence="2">Cep018-CH2</strain>
    </source>
</reference>
<accession>A0A166ZYL5</accession>
<gene>
    <name evidence="2" type="ORF">ED733_004653</name>
    <name evidence="1" type="ORF">NOR_06764</name>
</gene>
<keyword evidence="3" id="KW-1185">Reference proteome</keyword>
<evidence type="ECO:0000313" key="1">
    <source>
        <dbReference type="EMBL" id="OAA38374.1"/>
    </source>
</evidence>